<dbReference type="EMBL" id="JASSZA010000019">
    <property type="protein sequence ID" value="KAK2088215.1"/>
    <property type="molecule type" value="Genomic_DNA"/>
</dbReference>
<gene>
    <name evidence="2" type="ORF">P7K49_034122</name>
</gene>
<name>A0ABQ9TUN8_SAGOE</name>
<reference evidence="2 3" key="1">
    <citation type="submission" date="2023-05" db="EMBL/GenBank/DDBJ databases">
        <title>B98-5 Cell Line De Novo Hybrid Assembly: An Optical Mapping Approach.</title>
        <authorList>
            <person name="Kananen K."/>
            <person name="Auerbach J.A."/>
            <person name="Kautto E."/>
            <person name="Blachly J.S."/>
        </authorList>
    </citation>
    <scope>NUCLEOTIDE SEQUENCE [LARGE SCALE GENOMIC DNA]</scope>
    <source>
        <strain evidence="2">B95-8</strain>
        <tissue evidence="2">Cell line</tissue>
    </source>
</reference>
<evidence type="ECO:0000313" key="2">
    <source>
        <dbReference type="EMBL" id="KAK2088215.1"/>
    </source>
</evidence>
<dbReference type="Proteomes" id="UP001266305">
    <property type="component" value="Unassembled WGS sequence"/>
</dbReference>
<feature type="region of interest" description="Disordered" evidence="1">
    <location>
        <begin position="127"/>
        <end position="153"/>
    </location>
</feature>
<protein>
    <submittedName>
        <fullName evidence="2">Uncharacterized protein</fullName>
    </submittedName>
</protein>
<comment type="caution">
    <text evidence="2">The sequence shown here is derived from an EMBL/GenBank/DDBJ whole genome shotgun (WGS) entry which is preliminary data.</text>
</comment>
<accession>A0ABQ9TUN8</accession>
<sequence length="245" mass="25670">MDPPRCALPGGASLSKVLAGRGLSVAPDLSTSTGVPPDSVEWGTLRASCASQLDDLRNPLNSPEGKLCPSGTFAGNQAPEKLEFHFGSFRHRPHPLPTRGSAPGHPYPPRSALRKFWLLKGPSGGAGPGTGFRLGTPEDQPPAPDGGGAARSGAAISLRGAGCDSAVSRWRRGEAHPGGTLGAFSLRLLPVANWPLASFRTKACFVLMAPLKLQPDHVHPLPALLSCGYLTFDPTTYDKPLDDMN</sequence>
<evidence type="ECO:0000313" key="3">
    <source>
        <dbReference type="Proteomes" id="UP001266305"/>
    </source>
</evidence>
<evidence type="ECO:0000256" key="1">
    <source>
        <dbReference type="SAM" id="MobiDB-lite"/>
    </source>
</evidence>
<keyword evidence="3" id="KW-1185">Reference proteome</keyword>
<organism evidence="2 3">
    <name type="scientific">Saguinus oedipus</name>
    <name type="common">Cotton-top tamarin</name>
    <name type="synonym">Oedipomidas oedipus</name>
    <dbReference type="NCBI Taxonomy" id="9490"/>
    <lineage>
        <taxon>Eukaryota</taxon>
        <taxon>Metazoa</taxon>
        <taxon>Chordata</taxon>
        <taxon>Craniata</taxon>
        <taxon>Vertebrata</taxon>
        <taxon>Euteleostomi</taxon>
        <taxon>Mammalia</taxon>
        <taxon>Eutheria</taxon>
        <taxon>Euarchontoglires</taxon>
        <taxon>Primates</taxon>
        <taxon>Haplorrhini</taxon>
        <taxon>Platyrrhini</taxon>
        <taxon>Cebidae</taxon>
        <taxon>Callitrichinae</taxon>
        <taxon>Saguinus</taxon>
    </lineage>
</organism>
<proteinExistence type="predicted"/>